<organism evidence="2 3">
    <name type="scientific">Pseudomonas ekonensis</name>
    <dbReference type="NCBI Taxonomy" id="2842353"/>
    <lineage>
        <taxon>Bacteria</taxon>
        <taxon>Pseudomonadati</taxon>
        <taxon>Pseudomonadota</taxon>
        <taxon>Gammaproteobacteria</taxon>
        <taxon>Pseudomonadales</taxon>
        <taxon>Pseudomonadaceae</taxon>
        <taxon>Pseudomonas</taxon>
    </lineage>
</organism>
<comment type="caution">
    <text evidence="2">The sequence shown here is derived from an EMBL/GenBank/DDBJ whole genome shotgun (WGS) entry which is preliminary data.</text>
</comment>
<evidence type="ECO:0000256" key="1">
    <source>
        <dbReference type="SAM" id="MobiDB-lite"/>
    </source>
</evidence>
<dbReference type="Proteomes" id="UP000765224">
    <property type="component" value="Unassembled WGS sequence"/>
</dbReference>
<proteinExistence type="predicted"/>
<dbReference type="EMBL" id="JAHSTS010000002">
    <property type="protein sequence ID" value="MBV4458926.1"/>
    <property type="molecule type" value="Genomic_DNA"/>
</dbReference>
<evidence type="ECO:0000313" key="2">
    <source>
        <dbReference type="EMBL" id="MBV4458926.1"/>
    </source>
</evidence>
<evidence type="ECO:0008006" key="4">
    <source>
        <dbReference type="Google" id="ProtNLM"/>
    </source>
</evidence>
<protein>
    <recommendedName>
        <fullName evidence="4">HEAT repeat domain-containing protein</fullName>
    </recommendedName>
</protein>
<feature type="region of interest" description="Disordered" evidence="1">
    <location>
        <begin position="1"/>
        <end position="38"/>
    </location>
</feature>
<feature type="compositionally biased region" description="Low complexity" evidence="1">
    <location>
        <begin position="16"/>
        <end position="27"/>
    </location>
</feature>
<sequence>MQRFIGKTPATADTLSPTAAAVATPATPSTPPAPSPVRDWQSLITSWSGFDREAGLRAVRSSLSAERLAAIIVRLNDWVPQVRAVAREAFEDYLTPQHAGWLVAQMPAILALEHRHRDDHRSTINKLEALLATPECVELCAAGFDASRGSCARLLFRVLVQTKVEDEREAFLVACLHHVDFSVRRLALGKAMELEPASAQRAIAFGLASKSSILRRQSFLEAIRFQSGRTQLIEAFLIDPSPAARSTALWAAGKYGVDPTQMLQARLAGELPATKAQWLGLLGLAQDLKMRIPEHWMTAALSQSSGAVRSIVLMLEGEGNPERLIAAVAEPARAVFEAGVLGLRTQPWSVIGSPFTHQLDTIWATLSPARRLALLELMPKWSQAGYLLKPLEHSPCEPSALEQLSVWVDTQPYAINDRETPKDERDRIVEQLRAMEAARTLPAGSVSRLI</sequence>
<accession>A0ABS6PEM8</accession>
<gene>
    <name evidence="2" type="ORF">KVG96_13275</name>
</gene>
<keyword evidence="3" id="KW-1185">Reference proteome</keyword>
<name>A0ABS6PEM8_9PSED</name>
<evidence type="ECO:0000313" key="3">
    <source>
        <dbReference type="Proteomes" id="UP000765224"/>
    </source>
</evidence>
<dbReference type="RefSeq" id="WP_217892552.1">
    <property type="nucleotide sequence ID" value="NZ_JAHSTS010000002.1"/>
</dbReference>
<reference evidence="2 3" key="1">
    <citation type="submission" date="2021-06" db="EMBL/GenBank/DDBJ databases">
        <title>Updating the genus Pseudomonas: Description of 43 new species and partition of the Pseudomonas putida group.</title>
        <authorList>
            <person name="Girard L."/>
            <person name="Lood C."/>
            <person name="Vandamme P."/>
            <person name="Rokni-Zadeh H."/>
            <person name="Van Noort V."/>
            <person name="Hofte M."/>
            <person name="Lavigne R."/>
            <person name="De Mot R."/>
        </authorList>
    </citation>
    <scope>NUCLEOTIDE SEQUENCE [LARGE SCALE GENOMIC DNA]</scope>
    <source>
        <strain evidence="2 3">COR58</strain>
    </source>
</reference>